<sequence>MDRRGFIRTSAAAAGGGLLLATSKSAMAQASAAGRKIKCALVGCGAQGDALRTASKTVDGIHWVAVADIWKYNRTPMARRMALENKHQVEGAVNEYETIEELLDKETSIEAVFVATPDFLHAPFSRLALEKGKSVYCEKMMSNTIEGARDMVKAGRENKGIFQIGHQRHSNPRYINLRDNVIRKNELLGRVTHCYGQWNRGVSASVPLGVPKNQDIPQEMLSKYGYVDMLQFRNWRFFKQYGAGPLSDLGAHQIDMFNWMYDATPVSIIATGGVDYYDGSTGEDGQPKAKFELPDNVMCLYEFKLPSGTMRAYYQVLTTTGSQGFYEKHMGVKGSAIISEAAMYNQVYAEPGNDWTKFSEGPKPFIAKAQDKIKNKFWEQSRNWEKPKPPSYTKVSAADVRESKALDQWELNVTLDERPHAPHIRNFIESVQTNDPKHLTCNVMDAFKSCVTVLKAYEAIEKGAKVVFTPEDFTVA</sequence>
<dbReference type="PANTHER" id="PTHR43818">
    <property type="entry name" value="BCDNA.GH03377"/>
    <property type="match status" value="1"/>
</dbReference>
<keyword evidence="2" id="KW-0732">Signal</keyword>
<dbReference type="Pfam" id="PF01408">
    <property type="entry name" value="GFO_IDH_MocA"/>
    <property type="match status" value="1"/>
</dbReference>
<dbReference type="SUPFAM" id="SSF51735">
    <property type="entry name" value="NAD(P)-binding Rossmann-fold domains"/>
    <property type="match status" value="1"/>
</dbReference>
<gene>
    <name evidence="5" type="ORF">DES53_11633</name>
</gene>
<keyword evidence="6" id="KW-1185">Reference proteome</keyword>
<dbReference type="SUPFAM" id="SSF55347">
    <property type="entry name" value="Glyceraldehyde-3-phosphate dehydrogenase-like, C-terminal domain"/>
    <property type="match status" value="1"/>
</dbReference>
<dbReference type="Proteomes" id="UP000253426">
    <property type="component" value="Unassembled WGS sequence"/>
</dbReference>
<feature type="domain" description="Gfo/Idh/MocA-like oxidoreductase N-terminal" evidence="3">
    <location>
        <begin position="37"/>
        <end position="166"/>
    </location>
</feature>
<reference evidence="5 6" key="1">
    <citation type="submission" date="2018-06" db="EMBL/GenBank/DDBJ databases">
        <title>Genomic Encyclopedia of Type Strains, Phase IV (KMG-IV): sequencing the most valuable type-strain genomes for metagenomic binning, comparative biology and taxonomic classification.</title>
        <authorList>
            <person name="Goeker M."/>
        </authorList>
    </citation>
    <scope>NUCLEOTIDE SEQUENCE [LARGE SCALE GENOMIC DNA]</scope>
    <source>
        <strain evidence="5 6">DSM 25532</strain>
    </source>
</reference>
<dbReference type="GO" id="GO:0016491">
    <property type="term" value="F:oxidoreductase activity"/>
    <property type="evidence" value="ECO:0007669"/>
    <property type="project" value="UniProtKB-KW"/>
</dbReference>
<dbReference type="PROSITE" id="PS51318">
    <property type="entry name" value="TAT"/>
    <property type="match status" value="1"/>
</dbReference>
<feature type="signal peptide" evidence="2">
    <location>
        <begin position="1"/>
        <end position="28"/>
    </location>
</feature>
<evidence type="ECO:0000259" key="3">
    <source>
        <dbReference type="Pfam" id="PF01408"/>
    </source>
</evidence>
<comment type="caution">
    <text evidence="5">The sequence shown here is derived from an EMBL/GenBank/DDBJ whole genome shotgun (WGS) entry which is preliminary data.</text>
</comment>
<protein>
    <submittedName>
        <fullName evidence="5">Putative dehydrogenase</fullName>
    </submittedName>
</protein>
<feature type="domain" description="GFO/IDH/MocA-like oxidoreductase" evidence="4">
    <location>
        <begin position="231"/>
        <end position="304"/>
    </location>
</feature>
<dbReference type="EMBL" id="QNRR01000016">
    <property type="protein sequence ID" value="RBP36594.1"/>
    <property type="molecule type" value="Genomic_DNA"/>
</dbReference>
<evidence type="ECO:0000259" key="4">
    <source>
        <dbReference type="Pfam" id="PF22725"/>
    </source>
</evidence>
<dbReference type="AlphaFoldDB" id="A0A366H5E3"/>
<dbReference type="Gene3D" id="3.40.50.720">
    <property type="entry name" value="NAD(P)-binding Rossmann-like Domain"/>
    <property type="match status" value="1"/>
</dbReference>
<dbReference type="GO" id="GO:0000166">
    <property type="term" value="F:nucleotide binding"/>
    <property type="evidence" value="ECO:0007669"/>
    <property type="project" value="InterPro"/>
</dbReference>
<feature type="chain" id="PRO_5016561709" evidence="2">
    <location>
        <begin position="29"/>
        <end position="476"/>
    </location>
</feature>
<evidence type="ECO:0000313" key="6">
    <source>
        <dbReference type="Proteomes" id="UP000253426"/>
    </source>
</evidence>
<dbReference type="InterPro" id="IPR000683">
    <property type="entry name" value="Gfo/Idh/MocA-like_OxRdtase_N"/>
</dbReference>
<dbReference type="InterPro" id="IPR036291">
    <property type="entry name" value="NAD(P)-bd_dom_sf"/>
</dbReference>
<evidence type="ECO:0000256" key="2">
    <source>
        <dbReference type="SAM" id="SignalP"/>
    </source>
</evidence>
<organism evidence="5 6">
    <name type="scientific">Roseimicrobium gellanilyticum</name>
    <dbReference type="NCBI Taxonomy" id="748857"/>
    <lineage>
        <taxon>Bacteria</taxon>
        <taxon>Pseudomonadati</taxon>
        <taxon>Verrucomicrobiota</taxon>
        <taxon>Verrucomicrobiia</taxon>
        <taxon>Verrucomicrobiales</taxon>
        <taxon>Verrucomicrobiaceae</taxon>
        <taxon>Roseimicrobium</taxon>
    </lineage>
</organism>
<evidence type="ECO:0000256" key="1">
    <source>
        <dbReference type="ARBA" id="ARBA00023002"/>
    </source>
</evidence>
<evidence type="ECO:0000313" key="5">
    <source>
        <dbReference type="EMBL" id="RBP36594.1"/>
    </source>
</evidence>
<dbReference type="InterPro" id="IPR006311">
    <property type="entry name" value="TAT_signal"/>
</dbReference>
<name>A0A366H5E3_9BACT</name>
<proteinExistence type="predicted"/>
<dbReference type="Gene3D" id="3.30.360.10">
    <property type="entry name" value="Dihydrodipicolinate Reductase, domain 2"/>
    <property type="match status" value="1"/>
</dbReference>
<dbReference type="Pfam" id="PF22725">
    <property type="entry name" value="GFO_IDH_MocA_C3"/>
    <property type="match status" value="1"/>
</dbReference>
<keyword evidence="1" id="KW-0560">Oxidoreductase</keyword>
<dbReference type="PANTHER" id="PTHR43818:SF11">
    <property type="entry name" value="BCDNA.GH03377"/>
    <property type="match status" value="1"/>
</dbReference>
<accession>A0A366H5E3</accession>
<dbReference type="InterPro" id="IPR050463">
    <property type="entry name" value="Gfo/Idh/MocA_oxidrdct_glycsds"/>
</dbReference>
<dbReference type="InterPro" id="IPR055170">
    <property type="entry name" value="GFO_IDH_MocA-like_dom"/>
</dbReference>